<sequence>MGCSVDINKIICEIEERLVDISLTFNREFGTGYENSLSSNQQLMLFLVAKKNVKHVKDLAYHMNVSASAISQMVAKLEQMDIIYREIDESNRRSTVLKMGKTGLDLLKKIDENRSEITNKYLSKMNEQDLVEIRDAFKKLHQIVIETERGDQS</sequence>
<evidence type="ECO:0000313" key="6">
    <source>
        <dbReference type="Proteomes" id="UP000248214"/>
    </source>
</evidence>
<reference evidence="5 6" key="1">
    <citation type="submission" date="2017-10" db="EMBL/GenBank/DDBJ databases">
        <title>Bacillus sp. nov., a halophilic bacterium isolated from a Keqin Lake.</title>
        <authorList>
            <person name="Wang H."/>
        </authorList>
    </citation>
    <scope>NUCLEOTIDE SEQUENCE [LARGE SCALE GENOMIC DNA]</scope>
    <source>
        <strain evidence="5 6">KQ-12</strain>
    </source>
</reference>
<dbReference type="Proteomes" id="UP000248214">
    <property type="component" value="Unassembled WGS sequence"/>
</dbReference>
<dbReference type="SMART" id="SM00347">
    <property type="entry name" value="HTH_MARR"/>
    <property type="match status" value="1"/>
</dbReference>
<evidence type="ECO:0000256" key="1">
    <source>
        <dbReference type="ARBA" id="ARBA00023015"/>
    </source>
</evidence>
<dbReference type="Gene3D" id="1.10.10.10">
    <property type="entry name" value="Winged helix-like DNA-binding domain superfamily/Winged helix DNA-binding domain"/>
    <property type="match status" value="1"/>
</dbReference>
<proteinExistence type="predicted"/>
<dbReference type="GO" id="GO:0003700">
    <property type="term" value="F:DNA-binding transcription factor activity"/>
    <property type="evidence" value="ECO:0007669"/>
    <property type="project" value="InterPro"/>
</dbReference>
<organism evidence="5 6">
    <name type="scientific">Salipaludibacillus keqinensis</name>
    <dbReference type="NCBI Taxonomy" id="2045207"/>
    <lineage>
        <taxon>Bacteria</taxon>
        <taxon>Bacillati</taxon>
        <taxon>Bacillota</taxon>
        <taxon>Bacilli</taxon>
        <taxon>Bacillales</taxon>
        <taxon>Bacillaceae</taxon>
    </lineage>
</organism>
<dbReference type="EMBL" id="PDOD01000002">
    <property type="protein sequence ID" value="PYZ93592.1"/>
    <property type="molecule type" value="Genomic_DNA"/>
</dbReference>
<name>A0A323TDV0_9BACI</name>
<dbReference type="SUPFAM" id="SSF46785">
    <property type="entry name" value="Winged helix' DNA-binding domain"/>
    <property type="match status" value="1"/>
</dbReference>
<keyword evidence="6" id="KW-1185">Reference proteome</keyword>
<dbReference type="PROSITE" id="PS50995">
    <property type="entry name" value="HTH_MARR_2"/>
    <property type="match status" value="1"/>
</dbReference>
<keyword evidence="1" id="KW-0805">Transcription regulation</keyword>
<evidence type="ECO:0000313" key="5">
    <source>
        <dbReference type="EMBL" id="PYZ93592.1"/>
    </source>
</evidence>
<protein>
    <recommendedName>
        <fullName evidence="4">HTH marR-type domain-containing protein</fullName>
    </recommendedName>
</protein>
<dbReference type="GO" id="GO:0003677">
    <property type="term" value="F:DNA binding"/>
    <property type="evidence" value="ECO:0007669"/>
    <property type="project" value="UniProtKB-KW"/>
</dbReference>
<dbReference type="PANTHER" id="PTHR42756">
    <property type="entry name" value="TRANSCRIPTIONAL REGULATOR, MARR"/>
    <property type="match status" value="1"/>
</dbReference>
<dbReference type="InterPro" id="IPR000835">
    <property type="entry name" value="HTH_MarR-typ"/>
</dbReference>
<evidence type="ECO:0000256" key="2">
    <source>
        <dbReference type="ARBA" id="ARBA00023125"/>
    </source>
</evidence>
<dbReference type="AlphaFoldDB" id="A0A323TDV0"/>
<evidence type="ECO:0000256" key="3">
    <source>
        <dbReference type="ARBA" id="ARBA00023163"/>
    </source>
</evidence>
<gene>
    <name evidence="5" type="ORF">CR194_10540</name>
</gene>
<dbReference type="InterPro" id="IPR036390">
    <property type="entry name" value="WH_DNA-bd_sf"/>
</dbReference>
<dbReference type="InterPro" id="IPR036388">
    <property type="entry name" value="WH-like_DNA-bd_sf"/>
</dbReference>
<accession>A0A323TDV0</accession>
<keyword evidence="3" id="KW-0804">Transcription</keyword>
<feature type="domain" description="HTH marR-type" evidence="4">
    <location>
        <begin position="4"/>
        <end position="142"/>
    </location>
</feature>
<keyword evidence="2" id="KW-0238">DNA-binding</keyword>
<dbReference type="Pfam" id="PF01047">
    <property type="entry name" value="MarR"/>
    <property type="match status" value="1"/>
</dbReference>
<evidence type="ECO:0000259" key="4">
    <source>
        <dbReference type="PROSITE" id="PS50995"/>
    </source>
</evidence>
<dbReference type="PANTHER" id="PTHR42756:SF1">
    <property type="entry name" value="TRANSCRIPTIONAL REPRESSOR OF EMRAB OPERON"/>
    <property type="match status" value="1"/>
</dbReference>
<comment type="caution">
    <text evidence="5">The sequence shown here is derived from an EMBL/GenBank/DDBJ whole genome shotgun (WGS) entry which is preliminary data.</text>
</comment>